<keyword evidence="5" id="KW-0539">Nucleus</keyword>
<keyword evidence="4" id="KW-0862">Zinc</keyword>
<accession>A0A1B8A3G6</accession>
<comment type="subcellular location">
    <subcellularLocation>
        <location evidence="1">Nucleus</location>
    </subcellularLocation>
</comment>
<dbReference type="GO" id="GO:0046983">
    <property type="term" value="F:protein dimerization activity"/>
    <property type="evidence" value="ECO:0007669"/>
    <property type="project" value="InterPro"/>
</dbReference>
<evidence type="ECO:0000256" key="2">
    <source>
        <dbReference type="ARBA" id="ARBA00022723"/>
    </source>
</evidence>
<dbReference type="AlphaFoldDB" id="A0A1B8A3G6"/>
<comment type="caution">
    <text evidence="7">The sequence shown here is derived from an EMBL/GenBank/DDBJ whole genome shotgun (WGS) entry which is preliminary data.</text>
</comment>
<dbReference type="GO" id="GO:0008270">
    <property type="term" value="F:zinc ion binding"/>
    <property type="evidence" value="ECO:0007669"/>
    <property type="project" value="UniProtKB-KW"/>
</dbReference>
<dbReference type="InterPro" id="IPR052035">
    <property type="entry name" value="ZnF_BED_domain_contain"/>
</dbReference>
<evidence type="ECO:0000256" key="3">
    <source>
        <dbReference type="ARBA" id="ARBA00022771"/>
    </source>
</evidence>
<feature type="domain" description="HAT C-terminal dimerisation" evidence="6">
    <location>
        <begin position="78"/>
        <end position="161"/>
    </location>
</feature>
<evidence type="ECO:0000313" key="7">
    <source>
        <dbReference type="EMBL" id="OBS15023.1"/>
    </source>
</evidence>
<protein>
    <recommendedName>
        <fullName evidence="6">HAT C-terminal dimerisation domain-containing protein</fullName>
    </recommendedName>
</protein>
<reference evidence="7 8" key="1">
    <citation type="submission" date="2016-06" db="EMBL/GenBank/DDBJ databases">
        <title>Living apart together: crosstalk between the core and supernumerary genomes in a fungal plant pathogen.</title>
        <authorList>
            <person name="Vanheule A."/>
            <person name="Audenaert K."/>
            <person name="Warris S."/>
            <person name="Van De Geest H."/>
            <person name="Schijlen E."/>
            <person name="Hofte M."/>
            <person name="De Saeger S."/>
            <person name="Haesaert G."/>
            <person name="Waalwijk C."/>
            <person name="Van Der Lee T."/>
        </authorList>
    </citation>
    <scope>NUCLEOTIDE SEQUENCE [LARGE SCALE GENOMIC DNA]</scope>
    <source>
        <strain evidence="7 8">2516</strain>
    </source>
</reference>
<dbReference type="InterPro" id="IPR012337">
    <property type="entry name" value="RNaseH-like_sf"/>
</dbReference>
<gene>
    <name evidence="7" type="ORF">FPOA_14045</name>
</gene>
<dbReference type="Proteomes" id="UP000091967">
    <property type="component" value="Unassembled WGS sequence"/>
</dbReference>
<dbReference type="PANTHER" id="PTHR46481:SF10">
    <property type="entry name" value="ZINC FINGER BED DOMAIN-CONTAINING PROTEIN 39"/>
    <property type="match status" value="1"/>
</dbReference>
<keyword evidence="2" id="KW-0479">Metal-binding</keyword>
<dbReference type="STRING" id="36050.A0A1B8A3G6"/>
<dbReference type="SUPFAM" id="SSF53098">
    <property type="entry name" value="Ribonuclease H-like"/>
    <property type="match status" value="1"/>
</dbReference>
<dbReference type="GO" id="GO:0005634">
    <property type="term" value="C:nucleus"/>
    <property type="evidence" value="ECO:0007669"/>
    <property type="project" value="UniProtKB-SubCell"/>
</dbReference>
<evidence type="ECO:0000256" key="1">
    <source>
        <dbReference type="ARBA" id="ARBA00004123"/>
    </source>
</evidence>
<dbReference type="Pfam" id="PF05699">
    <property type="entry name" value="Dimer_Tnp_hAT"/>
    <property type="match status" value="1"/>
</dbReference>
<organism evidence="7 8">
    <name type="scientific">Fusarium poae</name>
    <dbReference type="NCBI Taxonomy" id="36050"/>
    <lineage>
        <taxon>Eukaryota</taxon>
        <taxon>Fungi</taxon>
        <taxon>Dikarya</taxon>
        <taxon>Ascomycota</taxon>
        <taxon>Pezizomycotina</taxon>
        <taxon>Sordariomycetes</taxon>
        <taxon>Hypocreomycetidae</taxon>
        <taxon>Hypocreales</taxon>
        <taxon>Nectriaceae</taxon>
        <taxon>Fusarium</taxon>
    </lineage>
</organism>
<proteinExistence type="predicted"/>
<keyword evidence="3" id="KW-0863">Zinc-finger</keyword>
<dbReference type="InterPro" id="IPR008906">
    <property type="entry name" value="HATC_C_dom"/>
</dbReference>
<name>A0A1B8A3G6_FUSPO</name>
<evidence type="ECO:0000256" key="4">
    <source>
        <dbReference type="ARBA" id="ARBA00022833"/>
    </source>
</evidence>
<evidence type="ECO:0000259" key="6">
    <source>
        <dbReference type="Pfam" id="PF05699"/>
    </source>
</evidence>
<evidence type="ECO:0000256" key="5">
    <source>
        <dbReference type="ARBA" id="ARBA00023242"/>
    </source>
</evidence>
<keyword evidence="8" id="KW-1185">Reference proteome</keyword>
<sequence length="194" mass="22207">MIASRRTTPAEWLEIATVTVLSHFRGTREILNPRPPRTYGLPLAVPALLKRKKDTMLSKMRLEVRNKTMARARGKDDFDSFISEAPIALAEDTTPLQWWCSEDVRTAYPRLSRMAIDILSVPAESAEPERTFSGARRTARWDRLRLLIENIEKIECIGNWLREGHIRPSAEGGICYDPTNLHPREITYPTFSTT</sequence>
<evidence type="ECO:0000313" key="8">
    <source>
        <dbReference type="Proteomes" id="UP000091967"/>
    </source>
</evidence>
<dbReference type="EMBL" id="LYXU01000176">
    <property type="protein sequence ID" value="OBS15023.1"/>
    <property type="molecule type" value="Genomic_DNA"/>
</dbReference>
<dbReference type="PANTHER" id="PTHR46481">
    <property type="entry name" value="ZINC FINGER BED DOMAIN-CONTAINING PROTEIN 4"/>
    <property type="match status" value="1"/>
</dbReference>